<dbReference type="PROSITE" id="PS00028">
    <property type="entry name" value="ZINC_FINGER_C2H2_1"/>
    <property type="match status" value="9"/>
</dbReference>
<dbReference type="GO" id="GO:0005634">
    <property type="term" value="C:nucleus"/>
    <property type="evidence" value="ECO:0007669"/>
    <property type="project" value="TreeGrafter"/>
</dbReference>
<feature type="domain" description="C2H2-type" evidence="7">
    <location>
        <begin position="147"/>
        <end position="174"/>
    </location>
</feature>
<organism evidence="8 9">
    <name type="scientific">Tigriopus californicus</name>
    <name type="common">Marine copepod</name>
    <dbReference type="NCBI Taxonomy" id="6832"/>
    <lineage>
        <taxon>Eukaryota</taxon>
        <taxon>Metazoa</taxon>
        <taxon>Ecdysozoa</taxon>
        <taxon>Arthropoda</taxon>
        <taxon>Crustacea</taxon>
        <taxon>Multicrustacea</taxon>
        <taxon>Hexanauplia</taxon>
        <taxon>Copepoda</taxon>
        <taxon>Harpacticoida</taxon>
        <taxon>Harpacticidae</taxon>
        <taxon>Tigriopus</taxon>
    </lineage>
</organism>
<dbReference type="InterPro" id="IPR036236">
    <property type="entry name" value="Znf_C2H2_sf"/>
</dbReference>
<name>A0A553PJX1_TIGCA</name>
<evidence type="ECO:0000313" key="9">
    <source>
        <dbReference type="Proteomes" id="UP000318571"/>
    </source>
</evidence>
<keyword evidence="3 5" id="KW-0863">Zinc-finger</keyword>
<evidence type="ECO:0000313" key="8">
    <source>
        <dbReference type="EMBL" id="TRY77973.1"/>
    </source>
</evidence>
<dbReference type="InterPro" id="IPR013087">
    <property type="entry name" value="Znf_C2H2_type"/>
</dbReference>
<dbReference type="OrthoDB" id="7733197at2759"/>
<feature type="domain" description="C2H2-type" evidence="7">
    <location>
        <begin position="285"/>
        <end position="313"/>
    </location>
</feature>
<dbReference type="EMBL" id="VCGU01000003">
    <property type="protein sequence ID" value="TRY77973.1"/>
    <property type="molecule type" value="Genomic_DNA"/>
</dbReference>
<feature type="domain" description="C2H2-type" evidence="7">
    <location>
        <begin position="209"/>
        <end position="237"/>
    </location>
</feature>
<feature type="domain" description="C2H2-type" evidence="7">
    <location>
        <begin position="680"/>
        <end position="703"/>
    </location>
</feature>
<keyword evidence="2" id="KW-0677">Repeat</keyword>
<keyword evidence="1" id="KW-0479">Metal-binding</keyword>
<evidence type="ECO:0000256" key="3">
    <source>
        <dbReference type="ARBA" id="ARBA00022771"/>
    </source>
</evidence>
<dbReference type="STRING" id="6832.A0A553PJX1"/>
<dbReference type="Pfam" id="PF00096">
    <property type="entry name" value="zf-C2H2"/>
    <property type="match status" value="2"/>
</dbReference>
<dbReference type="GO" id="GO:0008270">
    <property type="term" value="F:zinc ion binding"/>
    <property type="evidence" value="ECO:0007669"/>
    <property type="project" value="UniProtKB-KW"/>
</dbReference>
<dbReference type="SUPFAM" id="SSF57667">
    <property type="entry name" value="beta-beta-alpha zinc fingers"/>
    <property type="match status" value="2"/>
</dbReference>
<feature type="compositionally biased region" description="Basic and acidic residues" evidence="6">
    <location>
        <begin position="408"/>
        <end position="417"/>
    </location>
</feature>
<keyword evidence="9" id="KW-1185">Reference proteome</keyword>
<dbReference type="PANTHER" id="PTHR24409">
    <property type="entry name" value="ZINC FINGER PROTEIN 142"/>
    <property type="match status" value="1"/>
</dbReference>
<keyword evidence="4" id="KW-0862">Zinc</keyword>
<evidence type="ECO:0000259" key="7">
    <source>
        <dbReference type="PROSITE" id="PS50157"/>
    </source>
</evidence>
<protein>
    <recommendedName>
        <fullName evidence="7">C2H2-type domain-containing protein</fullName>
    </recommendedName>
</protein>
<evidence type="ECO:0000256" key="6">
    <source>
        <dbReference type="SAM" id="MobiDB-lite"/>
    </source>
</evidence>
<evidence type="ECO:0000256" key="2">
    <source>
        <dbReference type="ARBA" id="ARBA00022737"/>
    </source>
</evidence>
<feature type="compositionally biased region" description="Pro residues" evidence="6">
    <location>
        <begin position="635"/>
        <end position="644"/>
    </location>
</feature>
<dbReference type="Gene3D" id="3.30.160.60">
    <property type="entry name" value="Classic Zinc Finger"/>
    <property type="match status" value="5"/>
</dbReference>
<feature type="domain" description="C2H2-type" evidence="7">
    <location>
        <begin position="464"/>
        <end position="487"/>
    </location>
</feature>
<feature type="compositionally biased region" description="Acidic residues" evidence="6">
    <location>
        <begin position="418"/>
        <end position="436"/>
    </location>
</feature>
<sequence>MDAVNASLIDDNLTLLEPGPASFMVVDPPPGGEAEPILGLSQDLDLLNEGVDPPQSDSIFPIAHGQLDLKPEQYSSLIDLTADTMLKEGFEPKVMDSLGWAGEVAKENRPQSVRLDEGECGVCQAGFASSEAKKTHLLASHPCVRVFPCGLCQEPLFSSAHLKAHMRMHTKEKPLGQQRPQDFKCEHCAQYGLNTNEKLLSHVEQCHAFQCPSCPLHFPTAMVLTRHYRQMHFQRHKAVLKDSQVYIPATKVSIQLPGKCIFCPASEIFVTAKAFDQHVLENHPYKCPLCPKMVKHSTSIRKHFKTHHIKHRAVFCRHCVSVFTNEKDCEIHNQLCQGLDPKRLNAFKIPSLEELQRIEISTPDPDDFVAEVITEIPAVFEEGPCDGDYGDIEDMPVDEYLDPSARFEPPDAPKADDQAEANEESESQPEEEEEEEGSHPCKNCDEEFDSEPELLEHIVDNHPFTCPACHRPYKAYDSLRKHCRVMHENLYIAVCKICVLVFTDAESKQSHQRRVHKQSSAIETPKRQTNGQSRAILGRSSSTDSSEPCFTCPYCDKTYFVADSLRKHSKVVHGKVCVSCVYCGLSFTSIEERKVHLATPEHLEVARSFGAEQSIVKPPTVPLESRRAAVVKAPVHPPTPPSIPQPATLSQSPSPTKVSSPVKRPASVVRRSTNKVPQLYECFWCDKKYDLGDSLRRHAKKIHDQFVSVCKFCPISYTDVEVRDAHMLESHHYKVGGIQPPTPSVPIQTSPPPHLEIKLGPEANQCSNWNCNLTFPFRFDLEAHIKEFHPIPCPLCPDRRYRQRRTLLKHCRDVHKDLRVYFCDHCDETFCSEKQSLVHADNCKGNATLPDPIESRSTSPDFHGFDGVPTKKLKSQINATETFRTALKQIDNPLNLNWEILERVIEFQD</sequence>
<dbReference type="PANTHER" id="PTHR24409:SF295">
    <property type="entry name" value="AZ2-RELATED"/>
    <property type="match status" value="1"/>
</dbReference>
<accession>A0A553PJX1</accession>
<dbReference type="Proteomes" id="UP000318571">
    <property type="component" value="Chromosome 11"/>
</dbReference>
<dbReference type="PROSITE" id="PS50157">
    <property type="entry name" value="ZINC_FINGER_C2H2_2"/>
    <property type="match status" value="7"/>
</dbReference>
<comment type="caution">
    <text evidence="8">The sequence shown here is derived from an EMBL/GenBank/DDBJ whole genome shotgun (WGS) entry which is preliminary data.</text>
</comment>
<feature type="region of interest" description="Disordered" evidence="6">
    <location>
        <begin position="633"/>
        <end position="670"/>
    </location>
</feature>
<evidence type="ECO:0000256" key="4">
    <source>
        <dbReference type="ARBA" id="ARBA00022833"/>
    </source>
</evidence>
<reference evidence="8 9" key="1">
    <citation type="journal article" date="2018" name="Nat. Ecol. Evol.">
        <title>Genomic signatures of mitonuclear coevolution across populations of Tigriopus californicus.</title>
        <authorList>
            <person name="Barreto F.S."/>
            <person name="Watson E.T."/>
            <person name="Lima T.G."/>
            <person name="Willett C.S."/>
            <person name="Edmands S."/>
            <person name="Li W."/>
            <person name="Burton R.S."/>
        </authorList>
    </citation>
    <scope>NUCLEOTIDE SEQUENCE [LARGE SCALE GENOMIC DNA]</scope>
    <source>
        <strain evidence="8 9">San Diego</strain>
    </source>
</reference>
<feature type="domain" description="C2H2-type" evidence="7">
    <location>
        <begin position="439"/>
        <end position="467"/>
    </location>
</feature>
<feature type="compositionally biased region" description="Low complexity" evidence="6">
    <location>
        <begin position="652"/>
        <end position="665"/>
    </location>
</feature>
<proteinExistence type="predicted"/>
<dbReference type="GO" id="GO:0000981">
    <property type="term" value="F:DNA-binding transcription factor activity, RNA polymerase II-specific"/>
    <property type="evidence" value="ECO:0007669"/>
    <property type="project" value="TreeGrafter"/>
</dbReference>
<dbReference type="SMART" id="SM00355">
    <property type="entry name" value="ZnF_C2H2"/>
    <property type="match status" value="16"/>
</dbReference>
<gene>
    <name evidence="8" type="ORF">TCAL_06914</name>
</gene>
<evidence type="ECO:0000256" key="5">
    <source>
        <dbReference type="PROSITE-ProRule" id="PRU00042"/>
    </source>
</evidence>
<feature type="compositionally biased region" description="Polar residues" evidence="6">
    <location>
        <begin position="518"/>
        <end position="545"/>
    </location>
</feature>
<evidence type="ECO:0000256" key="1">
    <source>
        <dbReference type="ARBA" id="ARBA00022723"/>
    </source>
</evidence>
<dbReference type="AlphaFoldDB" id="A0A553PJX1"/>
<feature type="region of interest" description="Disordered" evidence="6">
    <location>
        <begin position="510"/>
        <end position="545"/>
    </location>
</feature>
<feature type="domain" description="C2H2-type" evidence="7">
    <location>
        <begin position="550"/>
        <end position="573"/>
    </location>
</feature>
<feature type="region of interest" description="Disordered" evidence="6">
    <location>
        <begin position="401"/>
        <end position="447"/>
    </location>
</feature>
<dbReference type="GO" id="GO:0000977">
    <property type="term" value="F:RNA polymerase II transcription regulatory region sequence-specific DNA binding"/>
    <property type="evidence" value="ECO:0007669"/>
    <property type="project" value="TreeGrafter"/>
</dbReference>